<evidence type="ECO:0000313" key="2">
    <source>
        <dbReference type="EMBL" id="KNC31070.1"/>
    </source>
</evidence>
<dbReference type="Proteomes" id="UP000037069">
    <property type="component" value="Unassembled WGS sequence"/>
</dbReference>
<organism evidence="2 3">
    <name type="scientific">Lucilia cuprina</name>
    <name type="common">Green bottle fly</name>
    <name type="synonym">Australian sheep blowfly</name>
    <dbReference type="NCBI Taxonomy" id="7375"/>
    <lineage>
        <taxon>Eukaryota</taxon>
        <taxon>Metazoa</taxon>
        <taxon>Ecdysozoa</taxon>
        <taxon>Arthropoda</taxon>
        <taxon>Hexapoda</taxon>
        <taxon>Insecta</taxon>
        <taxon>Pterygota</taxon>
        <taxon>Neoptera</taxon>
        <taxon>Endopterygota</taxon>
        <taxon>Diptera</taxon>
        <taxon>Brachycera</taxon>
        <taxon>Muscomorpha</taxon>
        <taxon>Oestroidea</taxon>
        <taxon>Calliphoridae</taxon>
        <taxon>Luciliinae</taxon>
        <taxon>Lucilia</taxon>
    </lineage>
</organism>
<evidence type="ECO:0000313" key="3">
    <source>
        <dbReference type="Proteomes" id="UP000037069"/>
    </source>
</evidence>
<reference evidence="2 3" key="1">
    <citation type="journal article" date="2015" name="Nat. Commun.">
        <title>Lucilia cuprina genome unlocks parasitic fly biology to underpin future interventions.</title>
        <authorList>
            <person name="Anstead C.A."/>
            <person name="Korhonen P.K."/>
            <person name="Young N.D."/>
            <person name="Hall R.S."/>
            <person name="Jex A.R."/>
            <person name="Murali S.C."/>
            <person name="Hughes D.S."/>
            <person name="Lee S.F."/>
            <person name="Perry T."/>
            <person name="Stroehlein A.J."/>
            <person name="Ansell B.R."/>
            <person name="Breugelmans B."/>
            <person name="Hofmann A."/>
            <person name="Qu J."/>
            <person name="Dugan S."/>
            <person name="Lee S.L."/>
            <person name="Chao H."/>
            <person name="Dinh H."/>
            <person name="Han Y."/>
            <person name="Doddapaneni H.V."/>
            <person name="Worley K.C."/>
            <person name="Muzny D.M."/>
            <person name="Ioannidis P."/>
            <person name="Waterhouse R.M."/>
            <person name="Zdobnov E.M."/>
            <person name="James P.J."/>
            <person name="Bagnall N.H."/>
            <person name="Kotze A.C."/>
            <person name="Gibbs R.A."/>
            <person name="Richards S."/>
            <person name="Batterham P."/>
            <person name="Gasser R.B."/>
        </authorList>
    </citation>
    <scope>NUCLEOTIDE SEQUENCE [LARGE SCALE GENOMIC DNA]</scope>
    <source>
        <strain evidence="2 3">LS</strain>
        <tissue evidence="2">Full body</tissue>
    </source>
</reference>
<keyword evidence="3" id="KW-1185">Reference proteome</keyword>
<name>A0A0L0CFQ0_LUCCU</name>
<feature type="compositionally biased region" description="Polar residues" evidence="1">
    <location>
        <begin position="633"/>
        <end position="653"/>
    </location>
</feature>
<dbReference type="AlphaFoldDB" id="A0A0L0CFQ0"/>
<comment type="caution">
    <text evidence="2">The sequence shown here is derived from an EMBL/GenBank/DDBJ whole genome shotgun (WGS) entry which is preliminary data.</text>
</comment>
<protein>
    <submittedName>
        <fullName evidence="2">Uncharacterized protein</fullName>
    </submittedName>
</protein>
<accession>A0A0L0CFQ0</accession>
<proteinExistence type="predicted"/>
<gene>
    <name evidence="2" type="ORF">FF38_09931</name>
</gene>
<feature type="region of interest" description="Disordered" evidence="1">
    <location>
        <begin position="628"/>
        <end position="742"/>
    </location>
</feature>
<dbReference type="EMBL" id="JRES01000453">
    <property type="protein sequence ID" value="KNC31070.1"/>
    <property type="molecule type" value="Genomic_DNA"/>
</dbReference>
<feature type="compositionally biased region" description="Polar residues" evidence="1">
    <location>
        <begin position="687"/>
        <end position="700"/>
    </location>
</feature>
<evidence type="ECO:0000256" key="1">
    <source>
        <dbReference type="SAM" id="MobiDB-lite"/>
    </source>
</evidence>
<dbReference type="OrthoDB" id="6260144at2759"/>
<sequence length="861" mass="96835">MRVPDISATAGYAATVFNPLNNQRENHSTNSLILTALGSGHNKFDNTPITGTTNNYFRETTSTTPTANTVVASAANATTAATTTTITNYASSADEFIQKALNSTPTEYSPPILNHLNDNNIVPHYCCGALPKTLVNPFEDCYDKDANNTGNTYKSFKEIFNTNKSFYEDCVRDFENINLLKNGSDDHVTDTDLDPIELINSRETPNSNTDCGGKHVCTNPFDVAFSQYNAAHCKKIEGEKLEQIDDKSEDLLETEKVESGFEPDDNDYDDHSMIDLCSDTKSIYDSDEKEDDFLTSASSSSGSLHTPKHSFFPRGIINPNYPGFQHLAHTLSEHFITSSPSDSYESDMSEYEMELSADSFESLNEEKSQIQLNTYNNNTPEKIMNPSEQHNNLEFIENAEAEDDIYLMECSKGHRPSLDEDTNRNSNTNQQPFNIADLQDHLKNTLTLLEKQECALQNHNNMQPVSITPDILIKNYNLHVQPLNKKENRPDLLRGVSPHLVPERKYHEAKNANLKLEKPHGANCYGMRSTEIKDEMSFGLTPVDIIGDFGQEVEREFGLLVSGYRRLVDTQDMMPLPMDEGEKISDAVLSVAKDQIDTNKYLEALNKQQTDNEDADKISPELADDNAVDLPLSTHNSPQNNLTKVHMQTNSSPQPSPKSDTRSKPKYQKSSYDDRQLPPVAIEYKRCQQTSRSNKKSQPNHIEKSAKVVKNTHSKPSIASRLFHPKRNSNKSDGISSRKREEAELNQYQQLISDKEQILSNSKYAKLSSWAQYLKNSVNERGSRGSTDLISPSALELFDAYKIGTEVDMEQLQQHLKMAKEIEKKESNEEKEETLAHLLCCCSSFNESREQCFGLATPRPL</sequence>